<dbReference type="EMBL" id="JABMIG020000002">
    <property type="protein sequence ID" value="KAL3805631.1"/>
    <property type="molecule type" value="Genomic_DNA"/>
</dbReference>
<gene>
    <name evidence="1" type="ORF">HJC23_005875</name>
</gene>
<organism evidence="1 2">
    <name type="scientific">Cyclotella cryptica</name>
    <dbReference type="NCBI Taxonomy" id="29204"/>
    <lineage>
        <taxon>Eukaryota</taxon>
        <taxon>Sar</taxon>
        <taxon>Stramenopiles</taxon>
        <taxon>Ochrophyta</taxon>
        <taxon>Bacillariophyta</taxon>
        <taxon>Coscinodiscophyceae</taxon>
        <taxon>Thalassiosirophycidae</taxon>
        <taxon>Stephanodiscales</taxon>
        <taxon>Stephanodiscaceae</taxon>
        <taxon>Cyclotella</taxon>
    </lineage>
</organism>
<reference evidence="1 2" key="1">
    <citation type="journal article" date="2020" name="G3 (Bethesda)">
        <title>Improved Reference Genome for Cyclotella cryptica CCMP332, a Model for Cell Wall Morphogenesis, Salinity Adaptation, and Lipid Production in Diatoms (Bacillariophyta).</title>
        <authorList>
            <person name="Roberts W.R."/>
            <person name="Downey K.M."/>
            <person name="Ruck E.C."/>
            <person name="Traller J.C."/>
            <person name="Alverson A.J."/>
        </authorList>
    </citation>
    <scope>NUCLEOTIDE SEQUENCE [LARGE SCALE GENOMIC DNA]</scope>
    <source>
        <strain evidence="1 2">CCMP332</strain>
    </source>
</reference>
<keyword evidence="2" id="KW-1185">Reference proteome</keyword>
<evidence type="ECO:0000313" key="1">
    <source>
        <dbReference type="EMBL" id="KAL3805631.1"/>
    </source>
</evidence>
<accession>A0ABD3R4I6</accession>
<comment type="caution">
    <text evidence="1">The sequence shown here is derived from an EMBL/GenBank/DDBJ whole genome shotgun (WGS) entry which is preliminary data.</text>
</comment>
<dbReference type="PANTHER" id="PTHR47026:SF2">
    <property type="entry name" value="FLAGELLAR ASSOCIATED PROTEIN"/>
    <property type="match status" value="1"/>
</dbReference>
<name>A0ABD3R4I6_9STRA</name>
<dbReference type="PANTHER" id="PTHR47026">
    <property type="entry name" value="PIGMENTOSA GTPASE REGULATOR-LIKE PROTEIN, PUTATIVE-RELATED"/>
    <property type="match status" value="1"/>
</dbReference>
<evidence type="ECO:0000313" key="2">
    <source>
        <dbReference type="Proteomes" id="UP001516023"/>
    </source>
</evidence>
<proteinExistence type="predicted"/>
<protein>
    <submittedName>
        <fullName evidence="1">Uncharacterized protein</fullName>
    </submittedName>
</protein>
<dbReference type="Proteomes" id="UP001516023">
    <property type="component" value="Unassembled WGS sequence"/>
</dbReference>
<sequence>MPSLRNNYYEPEEQALRTVFQYYSDNSIAGNREFIYLAECYCIIDELGQKDEERLCMKNAIEDHNLRPEEKSDIPTGCISLKDYVSILSAAPCDHIHLIRVIANYHRRCDSEGKYLLARDFLKHYQILRNSEETRQLEIIKKRQIDDRRKVIIAHDQQLVKFTQVWHQFMQEFEHKSLSYLEELDRQHQAQLLILQSEVIEEVKSKPQRWSRELVDWRKQEAKMVGQQRYQEAQKIKLASDALELSERMKLSSNVESSLKLKRANLSKQHAAEKFALCKRIETKRREFQHQQKVDFSRCSQRNKNILAMLDSKHDAECSEALRRLEKEIKNYSNSK</sequence>
<dbReference type="AlphaFoldDB" id="A0ABD3R4I6"/>